<keyword evidence="2" id="KW-1185">Reference proteome</keyword>
<reference evidence="1 2" key="1">
    <citation type="journal article" date="2021" name="Sci. Rep.">
        <title>Chromosome anchoring in Senegalese sole (Solea senegalensis) reveals sex-associated markers and genome rearrangements in flatfish.</title>
        <authorList>
            <person name="Guerrero-Cozar I."/>
            <person name="Gomez-Garrido J."/>
            <person name="Berbel C."/>
            <person name="Martinez-Blanch J.F."/>
            <person name="Alioto T."/>
            <person name="Claros M.G."/>
            <person name="Gagnaire P.A."/>
            <person name="Manchado M."/>
        </authorList>
    </citation>
    <scope>NUCLEOTIDE SEQUENCE [LARGE SCALE GENOMIC DNA]</scope>
    <source>
        <strain evidence="1">Sse05_10M</strain>
    </source>
</reference>
<gene>
    <name evidence="1" type="ORF">JOB18_038838</name>
</gene>
<evidence type="ECO:0000313" key="2">
    <source>
        <dbReference type="Proteomes" id="UP000693946"/>
    </source>
</evidence>
<organism evidence="1 2">
    <name type="scientific">Solea senegalensis</name>
    <name type="common">Senegalese sole</name>
    <dbReference type="NCBI Taxonomy" id="28829"/>
    <lineage>
        <taxon>Eukaryota</taxon>
        <taxon>Metazoa</taxon>
        <taxon>Chordata</taxon>
        <taxon>Craniata</taxon>
        <taxon>Vertebrata</taxon>
        <taxon>Euteleostomi</taxon>
        <taxon>Actinopterygii</taxon>
        <taxon>Neopterygii</taxon>
        <taxon>Teleostei</taxon>
        <taxon>Neoteleostei</taxon>
        <taxon>Acanthomorphata</taxon>
        <taxon>Carangaria</taxon>
        <taxon>Pleuronectiformes</taxon>
        <taxon>Pleuronectoidei</taxon>
        <taxon>Soleidae</taxon>
        <taxon>Solea</taxon>
    </lineage>
</organism>
<evidence type="ECO:0000313" key="1">
    <source>
        <dbReference type="EMBL" id="KAG7494848.1"/>
    </source>
</evidence>
<dbReference type="EMBL" id="JAGKHQ010000016">
    <property type="protein sequence ID" value="KAG7494848.1"/>
    <property type="molecule type" value="Genomic_DNA"/>
</dbReference>
<accession>A0AAV6QRG9</accession>
<protein>
    <submittedName>
        <fullName evidence="1">Uncharacterized protein</fullName>
    </submittedName>
</protein>
<name>A0AAV6QRG9_SOLSE</name>
<comment type="caution">
    <text evidence="1">The sequence shown here is derived from an EMBL/GenBank/DDBJ whole genome shotgun (WGS) entry which is preliminary data.</text>
</comment>
<proteinExistence type="predicted"/>
<dbReference type="AlphaFoldDB" id="A0AAV6QRG9"/>
<dbReference type="Proteomes" id="UP000693946">
    <property type="component" value="Linkage Group LG4"/>
</dbReference>
<sequence>MFISLRHIVSASQDSIFTSLISFHTSFSSFCFLVQSLGFWPPLLHHSPCTLLVVPGSAHCVRNRQQTESLWSLTDCNLWSCSKNTIPGRLATSTSLLPPCILNLPQTPLLASPSDRLAPLA</sequence>